<keyword evidence="1" id="KW-0472">Membrane</keyword>
<evidence type="ECO:0000313" key="3">
    <source>
        <dbReference type="Proteomes" id="UP000053660"/>
    </source>
</evidence>
<dbReference type="Proteomes" id="UP000053660">
    <property type="component" value="Unassembled WGS sequence"/>
</dbReference>
<accession>A0A0B1SW81</accession>
<dbReference type="AlphaFoldDB" id="A0A0B1SW81"/>
<dbReference type="OrthoDB" id="5919882at2759"/>
<keyword evidence="3" id="KW-1185">Reference proteome</keyword>
<keyword evidence="1" id="KW-0812">Transmembrane</keyword>
<evidence type="ECO:0000313" key="2">
    <source>
        <dbReference type="EMBL" id="KHJ89214.1"/>
    </source>
</evidence>
<dbReference type="EMBL" id="KN554538">
    <property type="protein sequence ID" value="KHJ89214.1"/>
    <property type="molecule type" value="Genomic_DNA"/>
</dbReference>
<feature type="transmembrane region" description="Helical" evidence="1">
    <location>
        <begin position="37"/>
        <end position="61"/>
    </location>
</feature>
<gene>
    <name evidence="2" type="ORF">OESDEN_10967</name>
</gene>
<proteinExistence type="predicted"/>
<evidence type="ECO:0000256" key="1">
    <source>
        <dbReference type="SAM" id="Phobius"/>
    </source>
</evidence>
<organism evidence="2 3">
    <name type="scientific">Oesophagostomum dentatum</name>
    <name type="common">Nodular worm</name>
    <dbReference type="NCBI Taxonomy" id="61180"/>
    <lineage>
        <taxon>Eukaryota</taxon>
        <taxon>Metazoa</taxon>
        <taxon>Ecdysozoa</taxon>
        <taxon>Nematoda</taxon>
        <taxon>Chromadorea</taxon>
        <taxon>Rhabditida</taxon>
        <taxon>Rhabditina</taxon>
        <taxon>Rhabditomorpha</taxon>
        <taxon>Strongyloidea</taxon>
        <taxon>Strongylidae</taxon>
        <taxon>Oesophagostomum</taxon>
    </lineage>
</organism>
<sequence>MSDDDYCSCGDPREIASAPQMELMIGIVAAIVRHDMLLLVHLVASVIAIAVATASAVISLFDYKTIGTDQWTTKNNVFCILSDYNPRRIQHIYKDSRQNDFAKCIWQFKLGLSVIILSILGAIFLAALNTLSIVLCAKRIKQWPKFTHH</sequence>
<name>A0A0B1SW81_OESDE</name>
<protein>
    <submittedName>
        <fullName evidence="2">Uncharacterized protein</fullName>
    </submittedName>
</protein>
<feature type="transmembrane region" description="Helical" evidence="1">
    <location>
        <begin position="115"/>
        <end position="137"/>
    </location>
</feature>
<keyword evidence="1" id="KW-1133">Transmembrane helix</keyword>
<reference evidence="2 3" key="1">
    <citation type="submission" date="2014-03" db="EMBL/GenBank/DDBJ databases">
        <title>Draft genome of the hookworm Oesophagostomum dentatum.</title>
        <authorList>
            <person name="Mitreva M."/>
        </authorList>
    </citation>
    <scope>NUCLEOTIDE SEQUENCE [LARGE SCALE GENOMIC DNA]</scope>
    <source>
        <strain evidence="2 3">OD-Hann</strain>
    </source>
</reference>